<keyword evidence="2" id="KW-1185">Reference proteome</keyword>
<organism evidence="1 2">
    <name type="scientific">Dysgonomonas alginatilytica</name>
    <dbReference type="NCBI Taxonomy" id="1605892"/>
    <lineage>
        <taxon>Bacteria</taxon>
        <taxon>Pseudomonadati</taxon>
        <taxon>Bacteroidota</taxon>
        <taxon>Bacteroidia</taxon>
        <taxon>Bacteroidales</taxon>
        <taxon>Dysgonomonadaceae</taxon>
        <taxon>Dysgonomonas</taxon>
    </lineage>
</organism>
<evidence type="ECO:0000313" key="1">
    <source>
        <dbReference type="EMBL" id="PXV63049.1"/>
    </source>
</evidence>
<evidence type="ECO:0000313" key="2">
    <source>
        <dbReference type="Proteomes" id="UP000247973"/>
    </source>
</evidence>
<dbReference type="InterPro" id="IPR021295">
    <property type="entry name" value="DUF2867"/>
</dbReference>
<dbReference type="OrthoDB" id="7058586at2"/>
<name>A0A2V3PN29_9BACT</name>
<dbReference type="RefSeq" id="WP_110311191.1">
    <property type="nucleotide sequence ID" value="NZ_QICL01000016.1"/>
</dbReference>
<dbReference type="EMBL" id="QICL01000016">
    <property type="protein sequence ID" value="PXV63049.1"/>
    <property type="molecule type" value="Genomic_DNA"/>
</dbReference>
<reference evidence="1 2" key="1">
    <citation type="submission" date="2018-03" db="EMBL/GenBank/DDBJ databases">
        <title>Genomic Encyclopedia of Archaeal and Bacterial Type Strains, Phase II (KMG-II): from individual species to whole genera.</title>
        <authorList>
            <person name="Goeker M."/>
        </authorList>
    </citation>
    <scope>NUCLEOTIDE SEQUENCE [LARGE SCALE GENOMIC DNA]</scope>
    <source>
        <strain evidence="1 2">DSM 100214</strain>
    </source>
</reference>
<gene>
    <name evidence="1" type="ORF">CLV62_11690</name>
</gene>
<sequence length="188" mass="21214">MARMNKTVIRKTGVPEHSILKDEEASFGYIDSFQSSFSGKEKGNDIIPIAELFSSSGPEWANSLLRIRDKIVKPFGLKTADQITDFSEQPDDTRYELGSQHGIFKLFYKRENEVVLGQDDTHLNVRVSLLLESSGNEVNKILSITTAVKFNNLFGKLYFLPVKPIHQLIVRKSLENIVLQIENNGNEG</sequence>
<dbReference type="Proteomes" id="UP000247973">
    <property type="component" value="Unassembled WGS sequence"/>
</dbReference>
<comment type="caution">
    <text evidence="1">The sequence shown here is derived from an EMBL/GenBank/DDBJ whole genome shotgun (WGS) entry which is preliminary data.</text>
</comment>
<dbReference type="Pfam" id="PF11066">
    <property type="entry name" value="DUF2867"/>
    <property type="match status" value="1"/>
</dbReference>
<dbReference type="AlphaFoldDB" id="A0A2V3PN29"/>
<protein>
    <submittedName>
        <fullName evidence="1">Uncharacterized protein DUF2867</fullName>
    </submittedName>
</protein>
<proteinExistence type="predicted"/>
<accession>A0A2V3PN29</accession>